<sequence>MRLPLTVLLPLSAVLLASCGGTPSPVAATVFPATPAAQPTRTLAAQATPPLRLPPAGKLAWDWQIGAATEAKVALPAGVSLLDLDGFETSAAKVADLKAQGVYTVCYLNVGSYESYRPDAAQYPDSLKIQTDPNWPDESFVDIRDVFREGGVLAGILDRRLALCAAKGFDAVEPDNLQNDQNVTSGVISRQDQLDFNGWLADRAHAHGLAILQKNGPDYVLQADRQGRLMVDLFDGVLNESCQRYKECGPLTEYVRRGKLALNVEYRQADLNCATMNSLGVNALFKDLSLVGKLQKAYKRVSCTG</sequence>
<dbReference type="PROSITE" id="PS51257">
    <property type="entry name" value="PROKAR_LIPOPROTEIN"/>
    <property type="match status" value="1"/>
</dbReference>
<organism evidence="3 4">
    <name type="scientific">Deinococcus radiodurans (strain ATCC 13939 / DSM 20539 / JCM 16871 / CCUG 27074 / LMG 4051 / NBRC 15346 / NCIMB 9279 / VKM B-1422 / R1)</name>
    <dbReference type="NCBI Taxonomy" id="243230"/>
    <lineage>
        <taxon>Bacteria</taxon>
        <taxon>Thermotogati</taxon>
        <taxon>Deinococcota</taxon>
        <taxon>Deinococci</taxon>
        <taxon>Deinococcales</taxon>
        <taxon>Deinococcaceae</taxon>
        <taxon>Deinococcus</taxon>
    </lineage>
</organism>
<keyword evidence="4" id="KW-1185">Reference proteome</keyword>
<evidence type="ECO:0000313" key="4">
    <source>
        <dbReference type="Proteomes" id="UP000002524"/>
    </source>
</evidence>
<dbReference type="OrthoDB" id="319933at2"/>
<name>Q9RXZ0_DEIRA</name>
<dbReference type="KEGG" id="dra:DR_0164"/>
<dbReference type="Proteomes" id="UP000002524">
    <property type="component" value="Chromosome 1"/>
</dbReference>
<dbReference type="PIR" id="D75551">
    <property type="entry name" value="D75551"/>
</dbReference>
<protein>
    <submittedName>
        <fullName evidence="3">Endo alpha-1,4 polygalactosaminidase, putative</fullName>
    </submittedName>
</protein>
<feature type="signal peptide" evidence="1">
    <location>
        <begin position="1"/>
        <end position="27"/>
    </location>
</feature>
<accession>Q9RXZ0</accession>
<dbReference type="eggNOG" id="COG3868">
    <property type="taxonomic scope" value="Bacteria"/>
</dbReference>
<dbReference type="InterPro" id="IPR017853">
    <property type="entry name" value="GH"/>
</dbReference>
<dbReference type="EnsemblBacteria" id="AAF09753">
    <property type="protein sequence ID" value="AAF09753"/>
    <property type="gene ID" value="DR_0164"/>
</dbReference>
<dbReference type="Pfam" id="PF03537">
    <property type="entry name" value="Glyco_hydro_114"/>
    <property type="match status" value="1"/>
</dbReference>
<feature type="chain" id="PRO_5009974332" evidence="1">
    <location>
        <begin position="28"/>
        <end position="305"/>
    </location>
</feature>
<dbReference type="PaxDb" id="243230-DR_0164"/>
<evidence type="ECO:0000313" key="3">
    <source>
        <dbReference type="EMBL" id="AAF09753.1"/>
    </source>
</evidence>
<dbReference type="PANTHER" id="PTHR35273:SF2">
    <property type="entry name" value="ALPHA-GALACTOSIDASE"/>
    <property type="match status" value="1"/>
</dbReference>
<dbReference type="SUPFAM" id="SSF51445">
    <property type="entry name" value="(Trans)glycosidases"/>
    <property type="match status" value="1"/>
</dbReference>
<dbReference type="AlphaFoldDB" id="Q9RXZ0"/>
<dbReference type="HOGENOM" id="CLU_051214_3_1_0"/>
<dbReference type="EMBL" id="AE000513">
    <property type="protein sequence ID" value="AAF09753.1"/>
    <property type="molecule type" value="Genomic_DNA"/>
</dbReference>
<dbReference type="Gene3D" id="3.20.20.70">
    <property type="entry name" value="Aldolase class I"/>
    <property type="match status" value="1"/>
</dbReference>
<evidence type="ECO:0000259" key="2">
    <source>
        <dbReference type="Pfam" id="PF03537"/>
    </source>
</evidence>
<dbReference type="RefSeq" id="WP_010886810.1">
    <property type="nucleotide sequence ID" value="NC_001263.1"/>
</dbReference>
<dbReference type="InParanoid" id="Q9RXZ0"/>
<dbReference type="InterPro" id="IPR013785">
    <property type="entry name" value="Aldolase_TIM"/>
</dbReference>
<evidence type="ECO:0000256" key="1">
    <source>
        <dbReference type="SAM" id="SignalP"/>
    </source>
</evidence>
<reference evidence="3 4" key="1">
    <citation type="journal article" date="1999" name="Science">
        <title>Genome sequence of the radioresistant bacterium Deinococcus radiodurans R1.</title>
        <authorList>
            <person name="White O."/>
            <person name="Eisen J.A."/>
            <person name="Heidelberg J.F."/>
            <person name="Hickey E.K."/>
            <person name="Peterson J.D."/>
            <person name="Dodson R.J."/>
            <person name="Haft D.H."/>
            <person name="Gwinn M.L."/>
            <person name="Nelson W.C."/>
            <person name="Richardson D.L."/>
            <person name="Moffat K.S."/>
            <person name="Qin H."/>
            <person name="Jiang L."/>
            <person name="Pamphile W."/>
            <person name="Crosby M."/>
            <person name="Shen M."/>
            <person name="Vamathevan J.J."/>
            <person name="Lam P."/>
            <person name="McDonald L."/>
            <person name="Utterback T."/>
            <person name="Zalewski C."/>
            <person name="Makarova K.S."/>
            <person name="Aravind L."/>
            <person name="Daly M.J."/>
            <person name="Minton K.W."/>
            <person name="Fleischmann R.D."/>
            <person name="Ketchum K.A."/>
            <person name="Nelson K.E."/>
            <person name="Salzberg S."/>
            <person name="Smith H.O."/>
            <person name="Venter J.C."/>
            <person name="Fraser C.M."/>
        </authorList>
    </citation>
    <scope>NUCLEOTIDE SEQUENCE [LARGE SCALE GENOMIC DNA]</scope>
    <source>
        <strain evidence="4">ATCC 13939 / DSM 20539 / JCM 16871 / LMG 4051 / NBRC 15346 / NCIMB 9279 / R1 / VKM B-1422</strain>
    </source>
</reference>
<gene>
    <name evidence="3" type="ordered locus">DR_0164</name>
</gene>
<feature type="domain" description="Glycoside-hydrolase family GH114 TIM-barrel" evidence="2">
    <location>
        <begin position="61"/>
        <end position="291"/>
    </location>
</feature>
<proteinExistence type="predicted"/>
<keyword evidence="1" id="KW-0732">Signal</keyword>
<dbReference type="InterPro" id="IPR004352">
    <property type="entry name" value="GH114_TIM-barrel"/>
</dbReference>
<dbReference type="PANTHER" id="PTHR35273">
    <property type="entry name" value="ALPHA-1,4 POLYGALACTOSAMINIDASE, PUTATIVE (AFU_ORTHOLOGUE AFUA_3G07890)-RELATED"/>
    <property type="match status" value="1"/>
</dbReference>
<dbReference type="PATRIC" id="fig|243230.17.peg.329"/>
<dbReference type="STRING" id="243230.DR_0164"/>
<dbReference type="GeneID" id="69516395"/>